<dbReference type="KEGG" id="wma:WM2015_271"/>
<name>A0A0K0XSJ6_9GAMM</name>
<feature type="site" description="Important for catalytic activity; stabilizes the transition state when the phosphoryl donor is PPi" evidence="8">
    <location>
        <position position="141"/>
    </location>
</feature>
<dbReference type="GO" id="GO:0047334">
    <property type="term" value="F:diphosphate-fructose-6-phosphate 1-phosphotransferase activity"/>
    <property type="evidence" value="ECO:0007669"/>
    <property type="project" value="UniProtKB-EC"/>
</dbReference>
<evidence type="ECO:0000256" key="4">
    <source>
        <dbReference type="ARBA" id="ARBA00022723"/>
    </source>
</evidence>
<dbReference type="NCBIfam" id="NF010675">
    <property type="entry name" value="PRK14072.1"/>
    <property type="match status" value="1"/>
</dbReference>
<comment type="pathway">
    <text evidence="8">Carbohydrate degradation; glycolysis; D-glyceraldehyde 3-phosphate and glycerone phosphate from D-glucose: step 3/4.</text>
</comment>
<dbReference type="GO" id="GO:0005737">
    <property type="term" value="C:cytoplasm"/>
    <property type="evidence" value="ECO:0007669"/>
    <property type="project" value="UniProtKB-SubCell"/>
</dbReference>
<evidence type="ECO:0000256" key="8">
    <source>
        <dbReference type="HAMAP-Rule" id="MF_01978"/>
    </source>
</evidence>
<reference evidence="10" key="1">
    <citation type="submission" date="2015-07" db="EMBL/GenBank/DDBJ databases">
        <authorList>
            <person name="Kim K.M."/>
        </authorList>
    </citation>
    <scope>NUCLEOTIDE SEQUENCE [LARGE SCALE GENOMIC DNA]</scope>
    <source>
        <strain evidence="10">KCTC 42284</strain>
    </source>
</reference>
<protein>
    <recommendedName>
        <fullName evidence="8">Pyrophosphate--fructose 6-phosphate 1-phosphotransferase</fullName>
        <ecNumber evidence="8">2.7.1.90</ecNumber>
    </recommendedName>
    <alternativeName>
        <fullName evidence="8">6-phosphofructokinase, pyrophosphate dependent</fullName>
    </alternativeName>
    <alternativeName>
        <fullName evidence="8">PPi-dependent phosphofructokinase</fullName>
        <shortName evidence="8">PPi-PFK</shortName>
    </alternativeName>
    <alternativeName>
        <fullName evidence="8">Pyrophosphate-dependent 6-phosphofructose-1-kinase</fullName>
    </alternativeName>
</protein>
<feature type="binding site" evidence="8">
    <location>
        <begin position="297"/>
        <end position="300"/>
    </location>
    <ligand>
        <name>substrate</name>
    </ligand>
</feature>
<keyword evidence="4 8" id="KW-0479">Metal-binding</keyword>
<dbReference type="PATRIC" id="fig|1579979.3.peg.276"/>
<dbReference type="EMBL" id="CP012154">
    <property type="protein sequence ID" value="AKS40658.1"/>
    <property type="molecule type" value="Genomic_DNA"/>
</dbReference>
<evidence type="ECO:0000256" key="3">
    <source>
        <dbReference type="ARBA" id="ARBA00022679"/>
    </source>
</evidence>
<dbReference type="GO" id="GO:0003872">
    <property type="term" value="F:6-phosphofructokinase activity"/>
    <property type="evidence" value="ECO:0007669"/>
    <property type="project" value="UniProtKB-UniRule"/>
</dbReference>
<proteinExistence type="inferred from homology"/>
<comment type="cofactor">
    <cofactor evidence="1 8">
        <name>Mg(2+)</name>
        <dbReference type="ChEBI" id="CHEBI:18420"/>
    </cofactor>
</comment>
<keyword evidence="10" id="KW-1185">Reference proteome</keyword>
<dbReference type="Gene3D" id="3.40.50.450">
    <property type="match status" value="1"/>
</dbReference>
<feature type="binding site" evidence="8">
    <location>
        <begin position="142"/>
        <end position="144"/>
    </location>
    <ligand>
        <name>substrate</name>
    </ligand>
</feature>
<dbReference type="STRING" id="1579979.WM2015_271"/>
<dbReference type="HAMAP" id="MF_01978">
    <property type="entry name" value="Phosphofructokinase_II_B2"/>
    <property type="match status" value="1"/>
</dbReference>
<dbReference type="EC" id="2.7.1.90" evidence="8"/>
<dbReference type="GO" id="GO:0006002">
    <property type="term" value="P:fructose 6-phosphate metabolic process"/>
    <property type="evidence" value="ECO:0007669"/>
    <property type="project" value="InterPro"/>
</dbReference>
<dbReference type="Gene3D" id="3.40.50.460">
    <property type="entry name" value="Phosphofructokinase domain"/>
    <property type="match status" value="1"/>
</dbReference>
<comment type="subunit">
    <text evidence="8">Homodimer.</text>
</comment>
<comment type="function">
    <text evidence="2 8">Catalyzes the phosphorylation of D-fructose 6-phosphate, the first committing step of glycolysis. Uses inorganic phosphate (PPi) as phosphoryl donor instead of ATP like common ATP-dependent phosphofructokinases (ATP-PFKs), which renders the reaction reversible, and can thus function both in glycolysis and gluconeogenesis. Consistently, PPi-PFK can replace the enzymes of both the forward (ATP-PFK) and reverse (fructose-bisphosphatase (FBPase)) reactions.</text>
</comment>
<dbReference type="SUPFAM" id="SSF53784">
    <property type="entry name" value="Phosphofructokinase"/>
    <property type="match status" value="1"/>
</dbReference>
<keyword evidence="6 8" id="KW-0460">Magnesium</keyword>
<dbReference type="OrthoDB" id="9802503at2"/>
<dbReference type="PIRSF" id="PIRSF036483">
    <property type="entry name" value="PFK_XF0274"/>
    <property type="match status" value="1"/>
</dbReference>
<dbReference type="PANTHER" id="PTHR45770">
    <property type="entry name" value="ATP-DEPENDENT 6-PHOSPHOFRUCTOKINASE 1"/>
    <property type="match status" value="1"/>
</dbReference>
<comment type="activity regulation">
    <text evidence="8">Non-allosteric.</text>
</comment>
<keyword evidence="3 8" id="KW-0808">Transferase</keyword>
<keyword evidence="8" id="KW-0324">Glycolysis</keyword>
<evidence type="ECO:0000256" key="6">
    <source>
        <dbReference type="ARBA" id="ARBA00022842"/>
    </source>
</evidence>
<dbReference type="InterPro" id="IPR035966">
    <property type="entry name" value="PKF_sf"/>
</dbReference>
<evidence type="ECO:0000256" key="5">
    <source>
        <dbReference type="ARBA" id="ARBA00022777"/>
    </source>
</evidence>
<dbReference type="InterPro" id="IPR050929">
    <property type="entry name" value="PFKA"/>
</dbReference>
<keyword evidence="8" id="KW-0963">Cytoplasm</keyword>
<accession>A0A0K0XSJ6</accession>
<feature type="binding site" evidence="8">
    <location>
        <begin position="190"/>
        <end position="192"/>
    </location>
    <ligand>
        <name>substrate</name>
    </ligand>
</feature>
<feature type="binding site" evidence="8">
    <location>
        <position position="247"/>
    </location>
    <ligand>
        <name>substrate</name>
    </ligand>
</feature>
<comment type="similarity">
    <text evidence="8">Belongs to the phosphofructokinase type A (PFKA) family. PPi-dependent PFK group II subfamily. Clade 'B2' sub-subfamily.</text>
</comment>
<feature type="binding site" evidence="8">
    <location>
        <position position="13"/>
    </location>
    <ligand>
        <name>diphosphate</name>
        <dbReference type="ChEBI" id="CHEBI:33019"/>
    </ligand>
</feature>
<dbReference type="PRINTS" id="PR00476">
    <property type="entry name" value="PHFRCTKINASE"/>
</dbReference>
<evidence type="ECO:0000256" key="1">
    <source>
        <dbReference type="ARBA" id="ARBA00001946"/>
    </source>
</evidence>
<dbReference type="InterPro" id="IPR011404">
    <property type="entry name" value="PPi-PFK"/>
</dbReference>
<dbReference type="UniPathway" id="UPA00109">
    <property type="reaction ID" value="UER00182"/>
</dbReference>
<evidence type="ECO:0000256" key="7">
    <source>
        <dbReference type="ARBA" id="ARBA00048072"/>
    </source>
</evidence>
<evidence type="ECO:0000256" key="2">
    <source>
        <dbReference type="ARBA" id="ARBA00003138"/>
    </source>
</evidence>
<comment type="catalytic activity">
    <reaction evidence="7 8">
        <text>beta-D-fructose 6-phosphate + diphosphate = beta-D-fructose 1,6-bisphosphate + phosphate + H(+)</text>
        <dbReference type="Rhea" id="RHEA:13613"/>
        <dbReference type="ChEBI" id="CHEBI:15378"/>
        <dbReference type="ChEBI" id="CHEBI:32966"/>
        <dbReference type="ChEBI" id="CHEBI:33019"/>
        <dbReference type="ChEBI" id="CHEBI:43474"/>
        <dbReference type="ChEBI" id="CHEBI:57634"/>
        <dbReference type="EC" id="2.7.1.90"/>
    </reaction>
</comment>
<sequence>MAGNNLLYAQSGGVTPVINATAAALIEAARGHSDRLGKVFAARDGILGVLEERLIDTSTLTATDLQALAKTPGGTFGSCRYKLKGMDENRREYERLIEVFRAHDIGYFFYNGGNDSADTALKISEMARSHELPLQCIAVPKTIDNDLAVTDNCPGFGSVAKYIAVSIREASLDVMAMASTSTKVFILEVMGRHAGWIAAAGGLAARRAGDPPQIILFPEVPFEEADFLAAVRDSVERHGYCSIVVSEGARWSDGRFLADSGTTDAFGHKQLGGVAPVVADLVKSQTGFKCHWAVSDYLQRSARHLASATDVAHARAVGEAAVEFALAGRSGVMPVIKRLSDAPYSWTIDSAELGDIANREKTVPRDFISPDGFGITEAARAYLEPLIRGEDYPAYGSDGQPLYLTPDFDYLSPRLPAFEV</sequence>
<evidence type="ECO:0000313" key="10">
    <source>
        <dbReference type="Proteomes" id="UP000066624"/>
    </source>
</evidence>
<feature type="binding site" evidence="8">
    <location>
        <position position="114"/>
    </location>
    <ligand>
        <name>Mg(2+)</name>
        <dbReference type="ChEBI" id="CHEBI:18420"/>
        <note>catalytic</note>
    </ligand>
</feature>
<dbReference type="RefSeq" id="WP_049724350.1">
    <property type="nucleotide sequence ID" value="NZ_CP012154.1"/>
</dbReference>
<comment type="subcellular location">
    <subcellularLocation>
        <location evidence="8">Cytoplasm</location>
    </subcellularLocation>
</comment>
<dbReference type="InterPro" id="IPR000023">
    <property type="entry name" value="Phosphofructokinase_dom"/>
</dbReference>
<feature type="active site" description="Proton acceptor" evidence="8">
    <location>
        <position position="144"/>
    </location>
</feature>
<feature type="site" description="Important for catalytic activity and substrate specificity; stabilizes the transition state when the phosphoryl donor is PPi; prevents ATP from binding by mimicking the alpha-phosphate group of ATP" evidence="8">
    <location>
        <position position="115"/>
    </location>
</feature>
<dbReference type="Pfam" id="PF00365">
    <property type="entry name" value="PFK"/>
    <property type="match status" value="1"/>
</dbReference>
<organism evidence="9 10">
    <name type="scientific">Wenzhouxiangella marina</name>
    <dbReference type="NCBI Taxonomy" id="1579979"/>
    <lineage>
        <taxon>Bacteria</taxon>
        <taxon>Pseudomonadati</taxon>
        <taxon>Pseudomonadota</taxon>
        <taxon>Gammaproteobacteria</taxon>
        <taxon>Chromatiales</taxon>
        <taxon>Wenzhouxiangellaceae</taxon>
        <taxon>Wenzhouxiangella</taxon>
    </lineage>
</organism>
<dbReference type="InterPro" id="IPR022953">
    <property type="entry name" value="ATP_PFK"/>
</dbReference>
<dbReference type="Proteomes" id="UP000066624">
    <property type="component" value="Chromosome"/>
</dbReference>
<keyword evidence="5 8" id="KW-0418">Kinase</keyword>
<gene>
    <name evidence="8" type="primary">pfp</name>
    <name evidence="9" type="ORF">WM2015_271</name>
</gene>
<dbReference type="AlphaFoldDB" id="A0A0K0XSJ6"/>
<dbReference type="GO" id="GO:0046872">
    <property type="term" value="F:metal ion binding"/>
    <property type="evidence" value="ECO:0007669"/>
    <property type="project" value="UniProtKB-KW"/>
</dbReference>
<evidence type="ECO:0000313" key="9">
    <source>
        <dbReference type="EMBL" id="AKS40658.1"/>
    </source>
</evidence>